<evidence type="ECO:0000313" key="3">
    <source>
        <dbReference type="Proteomes" id="UP000001064"/>
    </source>
</evidence>
<evidence type="ECO:0000256" key="1">
    <source>
        <dbReference type="SAM" id="MobiDB-lite"/>
    </source>
</evidence>
<feature type="region of interest" description="Disordered" evidence="1">
    <location>
        <begin position="140"/>
        <end position="165"/>
    </location>
</feature>
<keyword evidence="3" id="KW-1185">Reference proteome</keyword>
<organism evidence="2 3">
    <name type="scientific">Dictyostelium purpureum</name>
    <name type="common">Slime mold</name>
    <dbReference type="NCBI Taxonomy" id="5786"/>
    <lineage>
        <taxon>Eukaryota</taxon>
        <taxon>Amoebozoa</taxon>
        <taxon>Evosea</taxon>
        <taxon>Eumycetozoa</taxon>
        <taxon>Dictyostelia</taxon>
        <taxon>Dictyosteliales</taxon>
        <taxon>Dictyosteliaceae</taxon>
        <taxon>Dictyostelium</taxon>
    </lineage>
</organism>
<dbReference type="OrthoDB" id="10626821at2759"/>
<sequence>MYDRFKSHDKEGFNHDSILCYMKFKPTNDKKNYQTTLAENKLLNLFVTMLNSKKEGGFDEKSQNAILDKNGLPFDILATFLKMDIYDHANPHEIVNGHETPHITKKPKGSKKDIYNMSEPFFPHGVPYKDGSFLKEKDFDKECEKPEEKPTPTPTPTPKGPKGLSNWQKTRDWFHNFGQGMEAFGNLFRGAGAEGAGAAAAAEGAEGAAAGFGEITADIEADGVGAEGAEGAGGKNDYEPSLI</sequence>
<dbReference type="KEGG" id="dpp:DICPUDRAFT_83464"/>
<dbReference type="VEuPathDB" id="AmoebaDB:DICPUDRAFT_83464"/>
<proteinExistence type="predicted"/>
<reference evidence="3" key="1">
    <citation type="journal article" date="2011" name="Genome Biol.">
        <title>Comparative genomics of the social amoebae Dictyostelium discoideum and Dictyostelium purpureum.</title>
        <authorList>
            <consortium name="US DOE Joint Genome Institute (JGI-PGF)"/>
            <person name="Sucgang R."/>
            <person name="Kuo A."/>
            <person name="Tian X."/>
            <person name="Salerno W."/>
            <person name="Parikh A."/>
            <person name="Feasley C.L."/>
            <person name="Dalin E."/>
            <person name="Tu H."/>
            <person name="Huang E."/>
            <person name="Barry K."/>
            <person name="Lindquist E."/>
            <person name="Shapiro H."/>
            <person name="Bruce D."/>
            <person name="Schmutz J."/>
            <person name="Salamov A."/>
            <person name="Fey P."/>
            <person name="Gaudet P."/>
            <person name="Anjard C."/>
            <person name="Babu M.M."/>
            <person name="Basu S."/>
            <person name="Bushmanova Y."/>
            <person name="van der Wel H."/>
            <person name="Katoh-Kurasawa M."/>
            <person name="Dinh C."/>
            <person name="Coutinho P.M."/>
            <person name="Saito T."/>
            <person name="Elias M."/>
            <person name="Schaap P."/>
            <person name="Kay R.R."/>
            <person name="Henrissat B."/>
            <person name="Eichinger L."/>
            <person name="Rivero F."/>
            <person name="Putnam N.H."/>
            <person name="West C.M."/>
            <person name="Loomis W.F."/>
            <person name="Chisholm R.L."/>
            <person name="Shaulsky G."/>
            <person name="Strassmann J.E."/>
            <person name="Queller D.C."/>
            <person name="Kuspa A."/>
            <person name="Grigoriev I.V."/>
        </authorList>
    </citation>
    <scope>NUCLEOTIDE SEQUENCE [LARGE SCALE GENOMIC DNA]</scope>
    <source>
        <strain evidence="3">QSDP1</strain>
    </source>
</reference>
<accession>F0ZZM2</accession>
<dbReference type="RefSeq" id="XP_003292872.1">
    <property type="nucleotide sequence ID" value="XM_003292824.1"/>
</dbReference>
<name>F0ZZM2_DICPU</name>
<dbReference type="Proteomes" id="UP000001064">
    <property type="component" value="Unassembled WGS sequence"/>
</dbReference>
<dbReference type="AlphaFoldDB" id="F0ZZM2"/>
<protein>
    <submittedName>
        <fullName evidence="2">Uncharacterized protein</fullName>
    </submittedName>
</protein>
<dbReference type="EMBL" id="GL871315">
    <property type="protein sequence ID" value="EGC30608.1"/>
    <property type="molecule type" value="Genomic_DNA"/>
</dbReference>
<dbReference type="GeneID" id="10509046"/>
<evidence type="ECO:0000313" key="2">
    <source>
        <dbReference type="EMBL" id="EGC30608.1"/>
    </source>
</evidence>
<dbReference type="InParanoid" id="F0ZZM2"/>
<gene>
    <name evidence="2" type="ORF">DICPUDRAFT_83464</name>
</gene>
<feature type="compositionally biased region" description="Basic and acidic residues" evidence="1">
    <location>
        <begin position="140"/>
        <end position="150"/>
    </location>
</feature>